<dbReference type="GO" id="GO:0006368">
    <property type="term" value="P:transcription elongation by RNA polymerase II"/>
    <property type="evidence" value="ECO:0007669"/>
    <property type="project" value="InterPro"/>
</dbReference>
<evidence type="ECO:0000313" key="4">
    <source>
        <dbReference type="Proteomes" id="UP000324907"/>
    </source>
</evidence>
<evidence type="ECO:0000313" key="2">
    <source>
        <dbReference type="EMBL" id="KAA0155519.1"/>
    </source>
</evidence>
<feature type="region of interest" description="Disordered" evidence="1">
    <location>
        <begin position="1"/>
        <end position="24"/>
    </location>
</feature>
<protein>
    <submittedName>
        <fullName evidence="3">Uncharacterized protein</fullName>
    </submittedName>
</protein>
<evidence type="ECO:0000313" key="5">
    <source>
        <dbReference type="Proteomes" id="UP000325113"/>
    </source>
</evidence>
<evidence type="ECO:0000313" key="3">
    <source>
        <dbReference type="EMBL" id="KAA0166033.1"/>
    </source>
</evidence>
<sequence>MDDRPSSADPRDETKEQKKARVAQHRQDVLRRIQKESKKELVHKKMVFICPVEFDNKLPEIPPEPKLVRFPHPPDRAHRYNVLTGSSAEAVRAPQFYSDPLLPLPLACLDEEESVVPVPVGLFGSGGGRGKLPAAQQAAVDAAKSQLDDLDREITSDRHARPADQAGRARPEMAWTDWINQASVFHSNMMDAVYKQAEPAEVAQRALLAKLAKVRKETQLAGSPADQVEATFKAAEEWDRLAAEGRLGEAVHPDPAAAKRGVTAVSVTTLLPDAARWEERQVAAFFESNPAGGVEQATGDGPVLVRAAPAWALRGMDVSRDSLMMQAMVRHAVDEETSSGGEAWLLGQSCIGRPTPFPAAEEHIFIAGAESIFASRGTDGAAGAAAQAGGEEGEPASGAGHSVATWAPVSAALQLVRAHPRRLNAAGGPGPEGVHTPGDVMAVVRRPLEVEEADAREEASLALWSADPDTERVGLHARRAQRRSEAARAAAERLQASAGAGPAGWEAGWAAGRAAASAGGAAAARTSRRVADDDDDDVDDGDDVDDEDADVAAGYGGAGGAAAAAAGGGTHQQSSSSAAAAARPAGALAADVGGLFADEDEDDGT</sequence>
<dbReference type="Proteomes" id="UP000324907">
    <property type="component" value="Unassembled WGS sequence"/>
</dbReference>
<feature type="compositionally biased region" description="Gly residues" evidence="1">
    <location>
        <begin position="554"/>
        <end position="570"/>
    </location>
</feature>
<proteinExistence type="predicted"/>
<reference evidence="4 5" key="1">
    <citation type="submission" date="2019-07" db="EMBL/GenBank/DDBJ databases">
        <title>Genomes of Cafeteria roenbergensis.</title>
        <authorList>
            <person name="Fischer M.G."/>
            <person name="Hackl T."/>
            <person name="Roman M."/>
        </authorList>
    </citation>
    <scope>NUCLEOTIDE SEQUENCE [LARGE SCALE GENOMIC DNA]</scope>
    <source>
        <strain evidence="3 5">Cflag</strain>
        <strain evidence="2 4">RCC970-E3</strain>
    </source>
</reference>
<accession>A0A5A8DKH5</accession>
<feature type="compositionally biased region" description="Low complexity" evidence="1">
    <location>
        <begin position="571"/>
        <end position="584"/>
    </location>
</feature>
<dbReference type="EMBL" id="VLTM01000010">
    <property type="protein sequence ID" value="KAA0166033.1"/>
    <property type="molecule type" value="Genomic_DNA"/>
</dbReference>
<dbReference type="GO" id="GO:0016593">
    <property type="term" value="C:Cdc73/Paf1 complex"/>
    <property type="evidence" value="ECO:0007669"/>
    <property type="project" value="InterPro"/>
</dbReference>
<dbReference type="InterPro" id="IPR007133">
    <property type="entry name" value="RNA_pol_II-assoc_Paf1"/>
</dbReference>
<name>A0A5A8DKH5_CAFRO</name>
<feature type="region of interest" description="Disordered" evidence="1">
    <location>
        <begin position="521"/>
        <end position="584"/>
    </location>
</feature>
<dbReference type="Proteomes" id="UP000325113">
    <property type="component" value="Unassembled WGS sequence"/>
</dbReference>
<dbReference type="EMBL" id="VLTL01000181">
    <property type="protein sequence ID" value="KAA0155519.1"/>
    <property type="molecule type" value="Genomic_DNA"/>
</dbReference>
<evidence type="ECO:0000256" key="1">
    <source>
        <dbReference type="SAM" id="MobiDB-lite"/>
    </source>
</evidence>
<dbReference type="Pfam" id="PF03985">
    <property type="entry name" value="Paf1"/>
    <property type="match status" value="1"/>
</dbReference>
<feature type="compositionally biased region" description="Acidic residues" evidence="1">
    <location>
        <begin position="532"/>
        <end position="550"/>
    </location>
</feature>
<gene>
    <name evidence="2" type="ORF">FNF28_06721</name>
    <name evidence="3" type="ORF">FNF31_01646</name>
</gene>
<dbReference type="AlphaFoldDB" id="A0A5A8DKH5"/>
<organism evidence="3 5">
    <name type="scientific">Cafeteria roenbergensis</name>
    <name type="common">Marine flagellate</name>
    <dbReference type="NCBI Taxonomy" id="33653"/>
    <lineage>
        <taxon>Eukaryota</taxon>
        <taxon>Sar</taxon>
        <taxon>Stramenopiles</taxon>
        <taxon>Bigyra</taxon>
        <taxon>Opalozoa</taxon>
        <taxon>Bicosoecida</taxon>
        <taxon>Cafeteriaceae</taxon>
        <taxon>Cafeteria</taxon>
    </lineage>
</organism>
<comment type="caution">
    <text evidence="3">The sequence shown here is derived from an EMBL/GenBank/DDBJ whole genome shotgun (WGS) entry which is preliminary data.</text>
</comment>